<protein>
    <submittedName>
        <fullName evidence="1">Uncharacterized protein</fullName>
    </submittedName>
</protein>
<gene>
    <name evidence="1" type="ORF">METZ01_LOCUS180140</name>
</gene>
<proteinExistence type="predicted"/>
<sequence>MINNISNYTTVTKAADKLINNGTLTDYFLVDDYAEKTLNFFNLTKKDLGSGYYYSISELVSIFLCTTEYLLHYSSDSKLKNKSNWIHFALNQFEQNSRIKVANPTWNDEYTVAQNESIFEDNRFFKGFGFSDQCYLIKTKDFKQNIYKENNPLSNRYPSYGGELFEKRVDSWMRNNNYYRITYKHDSYYHSNFPKKVHKILKRYLKEFIS</sequence>
<reference evidence="1" key="1">
    <citation type="submission" date="2018-05" db="EMBL/GenBank/DDBJ databases">
        <authorList>
            <person name="Lanie J.A."/>
            <person name="Ng W.-L."/>
            <person name="Kazmierczak K.M."/>
            <person name="Andrzejewski T.M."/>
            <person name="Davidsen T.M."/>
            <person name="Wayne K.J."/>
            <person name="Tettelin H."/>
            <person name="Glass J.I."/>
            <person name="Rusch D."/>
            <person name="Podicherti R."/>
            <person name="Tsui H.-C.T."/>
            <person name="Winkler M.E."/>
        </authorList>
    </citation>
    <scope>NUCLEOTIDE SEQUENCE</scope>
</reference>
<evidence type="ECO:0000313" key="1">
    <source>
        <dbReference type="EMBL" id="SVB27286.1"/>
    </source>
</evidence>
<dbReference type="EMBL" id="UINC01035220">
    <property type="protein sequence ID" value="SVB27286.1"/>
    <property type="molecule type" value="Genomic_DNA"/>
</dbReference>
<accession>A0A382CMD1</accession>
<organism evidence="1">
    <name type="scientific">marine metagenome</name>
    <dbReference type="NCBI Taxonomy" id="408172"/>
    <lineage>
        <taxon>unclassified sequences</taxon>
        <taxon>metagenomes</taxon>
        <taxon>ecological metagenomes</taxon>
    </lineage>
</organism>
<name>A0A382CMD1_9ZZZZ</name>
<dbReference type="AlphaFoldDB" id="A0A382CMD1"/>